<dbReference type="EMBL" id="DF820459">
    <property type="protein sequence ID" value="GAK52727.1"/>
    <property type="molecule type" value="Genomic_DNA"/>
</dbReference>
<protein>
    <submittedName>
        <fullName evidence="1">Uncharacterized protein</fullName>
    </submittedName>
</protein>
<evidence type="ECO:0000313" key="2">
    <source>
        <dbReference type="Proteomes" id="UP000030700"/>
    </source>
</evidence>
<proteinExistence type="predicted"/>
<dbReference type="HOGENOM" id="CLU_2535756_0_0_0"/>
<dbReference type="STRING" id="1499966.U14_03983"/>
<reference evidence="1 2" key="1">
    <citation type="journal article" date="2015" name="PeerJ">
        <title>First genomic representation of candidate bacterial phylum KSB3 points to enhanced environmental sensing as a trigger of wastewater bulking.</title>
        <authorList>
            <person name="Sekiguchi Y."/>
            <person name="Ohashi A."/>
            <person name="Parks D.H."/>
            <person name="Yamauchi T."/>
            <person name="Tyson G.W."/>
            <person name="Hugenholtz P."/>
        </authorList>
    </citation>
    <scope>NUCLEOTIDE SEQUENCE [LARGE SCALE GENOMIC DNA]</scope>
</reference>
<name>A0A0S6VZP5_9BACT</name>
<keyword evidence="2" id="KW-1185">Reference proteome</keyword>
<accession>A0A0S6VZP5</accession>
<organism evidence="1 2">
    <name type="scientific">Candidatus Moduliflexus flocculans</name>
    <dbReference type="NCBI Taxonomy" id="1499966"/>
    <lineage>
        <taxon>Bacteria</taxon>
        <taxon>Candidatus Moduliflexota</taxon>
        <taxon>Candidatus Moduliflexia</taxon>
        <taxon>Candidatus Moduliflexales</taxon>
        <taxon>Candidatus Moduliflexaceae</taxon>
    </lineage>
</organism>
<evidence type="ECO:0000313" key="1">
    <source>
        <dbReference type="EMBL" id="GAK52727.1"/>
    </source>
</evidence>
<dbReference type="Proteomes" id="UP000030700">
    <property type="component" value="Unassembled WGS sequence"/>
</dbReference>
<gene>
    <name evidence="1" type="ORF">U14_03983</name>
</gene>
<sequence length="83" mass="9573">MLWQREEVASGKDGFSHLSGQSKLWHSSNVNSYHKFLYVTSKFLTFERFSDDNSLRNNNNNHLQLIGKGDNSGEVRVMPLFLP</sequence>
<dbReference type="AlphaFoldDB" id="A0A0S6VZP5"/>